<dbReference type="AlphaFoldDB" id="A0A4D4LQ49"/>
<keyword evidence="5 6" id="KW-0472">Membrane</keyword>
<evidence type="ECO:0000256" key="4">
    <source>
        <dbReference type="ARBA" id="ARBA00022989"/>
    </source>
</evidence>
<dbReference type="SUPFAM" id="SSF103473">
    <property type="entry name" value="MFS general substrate transporter"/>
    <property type="match status" value="1"/>
</dbReference>
<dbReference type="InterPro" id="IPR011701">
    <property type="entry name" value="MFS"/>
</dbReference>
<dbReference type="InterPro" id="IPR036259">
    <property type="entry name" value="MFS_trans_sf"/>
</dbReference>
<sequence>MVWLLGAITFIMGTSEMIVTGLLSQFSGALGVSVSSAGMLITVFAVGMMFGPPVMSLATLRLPRRDALIAALLVFAVGHVVGALSSSLGLAMVGRFAAALGNGTSGRHLRRTPRSGPAPS</sequence>
<feature type="transmembrane region" description="Helical" evidence="6">
    <location>
        <begin position="67"/>
        <end position="93"/>
    </location>
</feature>
<organism evidence="8 9">
    <name type="scientific">Streptomyces violaceusniger</name>
    <dbReference type="NCBI Taxonomy" id="68280"/>
    <lineage>
        <taxon>Bacteria</taxon>
        <taxon>Bacillati</taxon>
        <taxon>Actinomycetota</taxon>
        <taxon>Actinomycetes</taxon>
        <taxon>Kitasatosporales</taxon>
        <taxon>Streptomycetaceae</taxon>
        <taxon>Streptomyces</taxon>
        <taxon>Streptomyces violaceusniger group</taxon>
    </lineage>
</organism>
<keyword evidence="9" id="KW-1185">Reference proteome</keyword>
<feature type="transmembrane region" description="Helical" evidence="6">
    <location>
        <begin position="41"/>
        <end position="60"/>
    </location>
</feature>
<evidence type="ECO:0000256" key="3">
    <source>
        <dbReference type="ARBA" id="ARBA00022692"/>
    </source>
</evidence>
<dbReference type="Pfam" id="PF07690">
    <property type="entry name" value="MFS_1"/>
    <property type="match status" value="1"/>
</dbReference>
<comment type="subcellular location">
    <subcellularLocation>
        <location evidence="1">Cell membrane</location>
        <topology evidence="1">Multi-pass membrane protein</topology>
    </subcellularLocation>
</comment>
<evidence type="ECO:0000256" key="2">
    <source>
        <dbReference type="ARBA" id="ARBA00022475"/>
    </source>
</evidence>
<dbReference type="InterPro" id="IPR050189">
    <property type="entry name" value="MFS_Efflux_Transporters"/>
</dbReference>
<dbReference type="PANTHER" id="PTHR43124">
    <property type="entry name" value="PURINE EFFLUX PUMP PBUE"/>
    <property type="match status" value="1"/>
</dbReference>
<keyword evidence="2" id="KW-1003">Cell membrane</keyword>
<dbReference type="EMBL" id="BJHW01000002">
    <property type="protein sequence ID" value="GDY60203.1"/>
    <property type="molecule type" value="Genomic_DNA"/>
</dbReference>
<dbReference type="PROSITE" id="PS50850">
    <property type="entry name" value="MFS"/>
    <property type="match status" value="1"/>
</dbReference>
<reference evidence="8 9" key="1">
    <citation type="journal article" date="2020" name="Int. J. Syst. Evol. Microbiol.">
        <title>Reclassification of Streptomyces castelarensis and Streptomyces sporoclivatus as later heterotypic synonyms of Streptomyces antimycoticus.</title>
        <authorList>
            <person name="Komaki H."/>
            <person name="Tamura T."/>
        </authorList>
    </citation>
    <scope>NUCLEOTIDE SEQUENCE [LARGE SCALE GENOMIC DNA]</scope>
    <source>
        <strain evidence="8 9">NBRC 13459</strain>
    </source>
</reference>
<dbReference type="Proteomes" id="UP000301309">
    <property type="component" value="Unassembled WGS sequence"/>
</dbReference>
<dbReference type="GO" id="GO:0005886">
    <property type="term" value="C:plasma membrane"/>
    <property type="evidence" value="ECO:0007669"/>
    <property type="project" value="UniProtKB-SubCell"/>
</dbReference>
<keyword evidence="4 6" id="KW-1133">Transmembrane helix</keyword>
<accession>A0A4D4LQ49</accession>
<evidence type="ECO:0000259" key="7">
    <source>
        <dbReference type="PROSITE" id="PS50850"/>
    </source>
</evidence>
<evidence type="ECO:0000256" key="1">
    <source>
        <dbReference type="ARBA" id="ARBA00004651"/>
    </source>
</evidence>
<evidence type="ECO:0000313" key="9">
    <source>
        <dbReference type="Proteomes" id="UP000301309"/>
    </source>
</evidence>
<evidence type="ECO:0000313" key="8">
    <source>
        <dbReference type="EMBL" id="GDY60203.1"/>
    </source>
</evidence>
<proteinExistence type="predicted"/>
<dbReference type="InterPro" id="IPR020846">
    <property type="entry name" value="MFS_dom"/>
</dbReference>
<protein>
    <recommendedName>
        <fullName evidence="7">Major facilitator superfamily (MFS) profile domain-containing protein</fullName>
    </recommendedName>
</protein>
<comment type="caution">
    <text evidence="8">The sequence shown here is derived from an EMBL/GenBank/DDBJ whole genome shotgun (WGS) entry which is preliminary data.</text>
</comment>
<dbReference type="GO" id="GO:0022857">
    <property type="term" value="F:transmembrane transporter activity"/>
    <property type="evidence" value="ECO:0007669"/>
    <property type="project" value="InterPro"/>
</dbReference>
<evidence type="ECO:0000256" key="6">
    <source>
        <dbReference type="SAM" id="Phobius"/>
    </source>
</evidence>
<evidence type="ECO:0000256" key="5">
    <source>
        <dbReference type="ARBA" id="ARBA00023136"/>
    </source>
</evidence>
<dbReference type="RefSeq" id="WP_344596060.1">
    <property type="nucleotide sequence ID" value="NZ_BAAASO010000033.1"/>
</dbReference>
<feature type="domain" description="Major facilitator superfamily (MFS) profile" evidence="7">
    <location>
        <begin position="1"/>
        <end position="120"/>
    </location>
</feature>
<dbReference type="Gene3D" id="1.20.1250.20">
    <property type="entry name" value="MFS general substrate transporter like domains"/>
    <property type="match status" value="1"/>
</dbReference>
<dbReference type="PANTHER" id="PTHR43124:SF3">
    <property type="entry name" value="CHLORAMPHENICOL EFFLUX PUMP RV0191"/>
    <property type="match status" value="1"/>
</dbReference>
<gene>
    <name evidence="8" type="ORF">SVIO_108260</name>
</gene>
<keyword evidence="3 6" id="KW-0812">Transmembrane</keyword>
<name>A0A4D4LQ49_STRVO</name>